<dbReference type="InterPro" id="IPR053134">
    <property type="entry name" value="RNA-dir_DNA_polymerase"/>
</dbReference>
<dbReference type="InterPro" id="IPR043502">
    <property type="entry name" value="DNA/RNA_pol_sf"/>
</dbReference>
<gene>
    <name evidence="2" type="primary">LOC107899859</name>
</gene>
<dbReference type="AlphaFoldDB" id="A0A1U8ISP4"/>
<dbReference type="RefSeq" id="XP_016681090.1">
    <property type="nucleotide sequence ID" value="XM_016825601.1"/>
</dbReference>
<dbReference type="STRING" id="3635.A0A1U8ISP4"/>
<organism evidence="1 2">
    <name type="scientific">Gossypium hirsutum</name>
    <name type="common">Upland cotton</name>
    <name type="synonym">Gossypium mexicanum</name>
    <dbReference type="NCBI Taxonomy" id="3635"/>
    <lineage>
        <taxon>Eukaryota</taxon>
        <taxon>Viridiplantae</taxon>
        <taxon>Streptophyta</taxon>
        <taxon>Embryophyta</taxon>
        <taxon>Tracheophyta</taxon>
        <taxon>Spermatophyta</taxon>
        <taxon>Magnoliopsida</taxon>
        <taxon>eudicotyledons</taxon>
        <taxon>Gunneridae</taxon>
        <taxon>Pentapetalae</taxon>
        <taxon>rosids</taxon>
        <taxon>malvids</taxon>
        <taxon>Malvales</taxon>
        <taxon>Malvaceae</taxon>
        <taxon>Malvoideae</taxon>
        <taxon>Gossypium</taxon>
    </lineage>
</organism>
<dbReference type="PANTHER" id="PTHR24559">
    <property type="entry name" value="TRANSPOSON TY3-I GAG-POL POLYPROTEIN"/>
    <property type="match status" value="1"/>
</dbReference>
<reference evidence="2" key="2">
    <citation type="submission" date="2025-08" db="UniProtKB">
        <authorList>
            <consortium name="RefSeq"/>
        </authorList>
    </citation>
    <scope>IDENTIFICATION</scope>
</reference>
<proteinExistence type="predicted"/>
<dbReference type="PaxDb" id="3635-A0A1U8ISP4"/>
<dbReference type="KEGG" id="ghi:107899859"/>
<dbReference type="GeneID" id="107899859"/>
<dbReference type="Proteomes" id="UP000818029">
    <property type="component" value="Chromosome D06"/>
</dbReference>
<keyword evidence="1" id="KW-1185">Reference proteome</keyword>
<evidence type="ECO:0000313" key="1">
    <source>
        <dbReference type="Proteomes" id="UP000818029"/>
    </source>
</evidence>
<reference evidence="1" key="1">
    <citation type="journal article" date="2020" name="Nat. Genet.">
        <title>Genomic diversifications of five Gossypium allopolyploid species and their impact on cotton improvement.</title>
        <authorList>
            <person name="Chen Z.J."/>
            <person name="Sreedasyam A."/>
            <person name="Ando A."/>
            <person name="Song Q."/>
            <person name="De Santiago L.M."/>
            <person name="Hulse-Kemp A.M."/>
            <person name="Ding M."/>
            <person name="Ye W."/>
            <person name="Kirkbride R.C."/>
            <person name="Jenkins J."/>
            <person name="Plott C."/>
            <person name="Lovell J."/>
            <person name="Lin Y.M."/>
            <person name="Vaughn R."/>
            <person name="Liu B."/>
            <person name="Simpson S."/>
            <person name="Scheffler B.E."/>
            <person name="Wen L."/>
            <person name="Saski C.A."/>
            <person name="Grover C.E."/>
            <person name="Hu G."/>
            <person name="Conover J.L."/>
            <person name="Carlson J.W."/>
            <person name="Shu S."/>
            <person name="Boston L.B."/>
            <person name="Williams M."/>
            <person name="Peterson D.G."/>
            <person name="McGee K."/>
            <person name="Jones D.C."/>
            <person name="Wendel J.F."/>
            <person name="Stelly D.M."/>
            <person name="Grimwood J."/>
            <person name="Schmutz J."/>
        </authorList>
    </citation>
    <scope>NUCLEOTIDE SEQUENCE [LARGE SCALE GENOMIC DNA]</scope>
    <source>
        <strain evidence="1">cv. TM-1</strain>
    </source>
</reference>
<sequence>MIADLDKLMKVHQIGNGSRRSFESLNLSNRSFKPHRPSIEDPPMPELKPLLVHLKYTYLGDNNTFPVVISIELTEDQEAQLLEVLRRSKKALGWLIADIKGISPTICIHKIILEDCHGKSIEKQKRLNPIMKEVVKTEIIKWLDVGIYTQFLIVLGMKGLYGYRKISNATRKDHFPLPFIDQMLDRLVGKAFYYFLDGYSGYCLQNLELGLSQSQEINLVLNWEKCHFMVSEGIVLRYKVSQQGITIDKAKIEVIEKFPPPTSVKSIRSFLGHVDSILGLLRNFPKYSNLFAHFWNKTDLLTLMGHACKHLRN</sequence>
<protein>
    <recommendedName>
        <fullName evidence="3">RNA-directed DNA polymerase homolog</fullName>
    </recommendedName>
</protein>
<dbReference type="Gene3D" id="3.30.70.270">
    <property type="match status" value="2"/>
</dbReference>
<evidence type="ECO:0008006" key="3">
    <source>
        <dbReference type="Google" id="ProtNLM"/>
    </source>
</evidence>
<accession>A0A1U8ISP4</accession>
<name>A0A1U8ISP4_GOSHI</name>
<dbReference type="PANTHER" id="PTHR24559:SF444">
    <property type="entry name" value="REVERSE TRANSCRIPTASE DOMAIN-CONTAINING PROTEIN"/>
    <property type="match status" value="1"/>
</dbReference>
<evidence type="ECO:0000313" key="2">
    <source>
        <dbReference type="RefSeq" id="XP_016681090.1"/>
    </source>
</evidence>
<dbReference type="SUPFAM" id="SSF56672">
    <property type="entry name" value="DNA/RNA polymerases"/>
    <property type="match status" value="1"/>
</dbReference>
<dbReference type="InterPro" id="IPR043128">
    <property type="entry name" value="Rev_trsase/Diguanyl_cyclase"/>
</dbReference>